<dbReference type="GO" id="GO:0009253">
    <property type="term" value="P:peptidoglycan catabolic process"/>
    <property type="evidence" value="ECO:0007669"/>
    <property type="project" value="InterPro"/>
</dbReference>
<feature type="chain" id="PRO_5014986483" description="Peptidoglycan recognition protein family domain-containing protein" evidence="2">
    <location>
        <begin position="34"/>
        <end position="264"/>
    </location>
</feature>
<proteinExistence type="inferred from homology"/>
<keyword evidence="2" id="KW-0732">Signal</keyword>
<dbReference type="PANTHER" id="PTHR11022:SF41">
    <property type="entry name" value="PEPTIDOGLYCAN-RECOGNITION PROTEIN LC-RELATED"/>
    <property type="match status" value="1"/>
</dbReference>
<dbReference type="PANTHER" id="PTHR11022">
    <property type="entry name" value="PEPTIDOGLYCAN RECOGNITION PROTEIN"/>
    <property type="match status" value="1"/>
</dbReference>
<evidence type="ECO:0000313" key="5">
    <source>
        <dbReference type="Proteomes" id="UP000231019"/>
    </source>
</evidence>
<reference evidence="4 5" key="1">
    <citation type="submission" date="2017-09" db="EMBL/GenBank/DDBJ databases">
        <title>Depth-based differentiation of microbial function through sediment-hosted aquifers and enrichment of novel symbionts in the deep terrestrial subsurface.</title>
        <authorList>
            <person name="Probst A.J."/>
            <person name="Ladd B."/>
            <person name="Jarett J.K."/>
            <person name="Geller-Mcgrath D.E."/>
            <person name="Sieber C.M."/>
            <person name="Emerson J.B."/>
            <person name="Anantharaman K."/>
            <person name="Thomas B.C."/>
            <person name="Malmstrom R."/>
            <person name="Stieglmeier M."/>
            <person name="Klingl A."/>
            <person name="Woyke T."/>
            <person name="Ryan C.M."/>
            <person name="Banfield J.F."/>
        </authorList>
    </citation>
    <scope>NUCLEOTIDE SEQUENCE [LARGE SCALE GENOMIC DNA]</scope>
    <source>
        <strain evidence="4">CG17_big_fil_post_rev_8_21_14_2_50_48_46</strain>
    </source>
</reference>
<dbReference type="CDD" id="cd06583">
    <property type="entry name" value="PGRP"/>
    <property type="match status" value="1"/>
</dbReference>
<organism evidence="4 5">
    <name type="scientific">bacterium (Candidatus Blackallbacteria) CG17_big_fil_post_rev_8_21_14_2_50_48_46</name>
    <dbReference type="NCBI Taxonomy" id="2014261"/>
    <lineage>
        <taxon>Bacteria</taxon>
        <taxon>Candidatus Blackallbacteria</taxon>
    </lineage>
</organism>
<dbReference type="Pfam" id="PF01510">
    <property type="entry name" value="Amidase_2"/>
    <property type="match status" value="1"/>
</dbReference>
<accession>A0A2M7FZH4</accession>
<comment type="similarity">
    <text evidence="1">Belongs to the N-acetylmuramoyl-L-alanine amidase 2 family.</text>
</comment>
<evidence type="ECO:0000256" key="2">
    <source>
        <dbReference type="SAM" id="SignalP"/>
    </source>
</evidence>
<feature type="domain" description="Peptidoglycan recognition protein family" evidence="3">
    <location>
        <begin position="84"/>
        <end position="232"/>
    </location>
</feature>
<feature type="signal peptide" evidence="2">
    <location>
        <begin position="1"/>
        <end position="33"/>
    </location>
</feature>
<dbReference type="EMBL" id="PFFQ01000056">
    <property type="protein sequence ID" value="PIW14806.1"/>
    <property type="molecule type" value="Genomic_DNA"/>
</dbReference>
<gene>
    <name evidence="4" type="ORF">COW36_20600</name>
</gene>
<dbReference type="InterPro" id="IPR002502">
    <property type="entry name" value="Amidase_domain"/>
</dbReference>
<evidence type="ECO:0000256" key="1">
    <source>
        <dbReference type="ARBA" id="ARBA00007553"/>
    </source>
</evidence>
<dbReference type="Gene3D" id="3.40.80.10">
    <property type="entry name" value="Peptidoglycan recognition protein-like"/>
    <property type="match status" value="1"/>
</dbReference>
<sequence length="264" mass="29301">MGNRFSNGRGKTLKNLLKICLASLWILASAAQAEALPDWAEIKFNAAEQALKNQTSTCHQAALQRFFETQGADYTLSLNGNAHVQIIGRKTWGAGPVIPDGRSFKPHAAQASVCSWFRRITVHHTHTALSIQALQTFHQNQEDPKADIAYHFYINAEGQIYEARPLGYMGSHAEGDNSQNLGIVLNGDFSQVKPDPRQLTALKNLLSALRCACGFQEGLFSHQERKALRFPQDPLHYTDCPGQELAVEVYEFAQELGFGPVTRH</sequence>
<name>A0A2M7FZH4_9BACT</name>
<comment type="caution">
    <text evidence="4">The sequence shown here is derived from an EMBL/GenBank/DDBJ whole genome shotgun (WGS) entry which is preliminary data.</text>
</comment>
<dbReference type="GO" id="GO:0008745">
    <property type="term" value="F:N-acetylmuramoyl-L-alanine amidase activity"/>
    <property type="evidence" value="ECO:0007669"/>
    <property type="project" value="InterPro"/>
</dbReference>
<dbReference type="SMART" id="SM00701">
    <property type="entry name" value="PGRP"/>
    <property type="match status" value="1"/>
</dbReference>
<dbReference type="InterPro" id="IPR015510">
    <property type="entry name" value="PGRP"/>
</dbReference>
<dbReference type="Proteomes" id="UP000231019">
    <property type="component" value="Unassembled WGS sequence"/>
</dbReference>
<evidence type="ECO:0000313" key="4">
    <source>
        <dbReference type="EMBL" id="PIW14806.1"/>
    </source>
</evidence>
<dbReference type="GO" id="GO:0008270">
    <property type="term" value="F:zinc ion binding"/>
    <property type="evidence" value="ECO:0007669"/>
    <property type="project" value="InterPro"/>
</dbReference>
<evidence type="ECO:0000259" key="3">
    <source>
        <dbReference type="SMART" id="SM00701"/>
    </source>
</evidence>
<dbReference type="InterPro" id="IPR036505">
    <property type="entry name" value="Amidase/PGRP_sf"/>
</dbReference>
<protein>
    <recommendedName>
        <fullName evidence="3">Peptidoglycan recognition protein family domain-containing protein</fullName>
    </recommendedName>
</protein>
<dbReference type="AlphaFoldDB" id="A0A2M7FZH4"/>
<dbReference type="SUPFAM" id="SSF55846">
    <property type="entry name" value="N-acetylmuramoyl-L-alanine amidase-like"/>
    <property type="match status" value="1"/>
</dbReference>
<dbReference type="InterPro" id="IPR006619">
    <property type="entry name" value="PGRP_domain_met/bac"/>
</dbReference>